<keyword evidence="5 6" id="KW-0046">Antibiotic resistance</keyword>
<dbReference type="NCBIfam" id="NF033103">
    <property type="entry name" value="bla_class_A"/>
    <property type="match status" value="1"/>
</dbReference>
<keyword evidence="4 6" id="KW-0378">Hydrolase</keyword>
<dbReference type="Pfam" id="PF13354">
    <property type="entry name" value="Beta-lactamase2"/>
    <property type="match status" value="1"/>
</dbReference>
<dbReference type="InterPro" id="IPR006311">
    <property type="entry name" value="TAT_signal"/>
</dbReference>
<evidence type="ECO:0000256" key="6">
    <source>
        <dbReference type="RuleBase" id="RU361140"/>
    </source>
</evidence>
<protein>
    <recommendedName>
        <fullName evidence="3 6">Beta-lactamase</fullName>
        <ecNumber evidence="2 6">3.5.2.6</ecNumber>
    </recommendedName>
</protein>
<evidence type="ECO:0000256" key="5">
    <source>
        <dbReference type="ARBA" id="ARBA00023251"/>
    </source>
</evidence>
<dbReference type="EC" id="3.5.2.6" evidence="2 6"/>
<comment type="catalytic activity">
    <reaction evidence="6">
        <text>a beta-lactam + H2O = a substituted beta-amino acid</text>
        <dbReference type="Rhea" id="RHEA:20401"/>
        <dbReference type="ChEBI" id="CHEBI:15377"/>
        <dbReference type="ChEBI" id="CHEBI:35627"/>
        <dbReference type="ChEBI" id="CHEBI:140347"/>
        <dbReference type="EC" id="3.5.2.6"/>
    </reaction>
</comment>
<dbReference type="InterPro" id="IPR023650">
    <property type="entry name" value="Beta-lactam_class-A_AS"/>
</dbReference>
<dbReference type="PANTHER" id="PTHR35333">
    <property type="entry name" value="BETA-LACTAMASE"/>
    <property type="match status" value="1"/>
</dbReference>
<comment type="similarity">
    <text evidence="1 6">Belongs to the class-A beta-lactamase family.</text>
</comment>
<dbReference type="SUPFAM" id="SSF56601">
    <property type="entry name" value="beta-lactamase/transpeptidase-like"/>
    <property type="match status" value="1"/>
</dbReference>
<dbReference type="GO" id="GO:0008800">
    <property type="term" value="F:beta-lactamase activity"/>
    <property type="evidence" value="ECO:0007669"/>
    <property type="project" value="UniProtKB-UniRule"/>
</dbReference>
<evidence type="ECO:0000256" key="4">
    <source>
        <dbReference type="ARBA" id="ARBA00022801"/>
    </source>
</evidence>
<reference evidence="8 9" key="2">
    <citation type="submission" date="2020-06" db="EMBL/GenBank/DDBJ databases">
        <title>Antribacter stalactiti gen. nov., sp. nov., a new member of the family Nacardiaceae isolated from a cave.</title>
        <authorList>
            <person name="Kim I.S."/>
        </authorList>
    </citation>
    <scope>NUCLEOTIDE SEQUENCE [LARGE SCALE GENOMIC DNA]</scope>
    <source>
        <strain evidence="8 9">YC2-7</strain>
    </source>
</reference>
<evidence type="ECO:0000259" key="7">
    <source>
        <dbReference type="Pfam" id="PF13354"/>
    </source>
</evidence>
<gene>
    <name evidence="8" type="primary">bla</name>
    <name evidence="8" type="ORF">FGL95_06195</name>
</gene>
<evidence type="ECO:0000256" key="2">
    <source>
        <dbReference type="ARBA" id="ARBA00012865"/>
    </source>
</evidence>
<keyword evidence="9" id="KW-1185">Reference proteome</keyword>
<dbReference type="EMBL" id="VCQU01000002">
    <property type="protein sequence ID" value="NMN94628.1"/>
    <property type="molecule type" value="Genomic_DNA"/>
</dbReference>
<reference evidence="8 9" key="1">
    <citation type="submission" date="2019-05" db="EMBL/GenBank/DDBJ databases">
        <authorList>
            <person name="Lee S.D."/>
        </authorList>
    </citation>
    <scope>NUCLEOTIDE SEQUENCE [LARGE SCALE GENOMIC DNA]</scope>
    <source>
        <strain evidence="8 9">YC2-7</strain>
    </source>
</reference>
<dbReference type="PROSITE" id="PS51257">
    <property type="entry name" value="PROKAR_LIPOPROTEIN"/>
    <property type="match status" value="1"/>
</dbReference>
<dbReference type="GO" id="GO:0030655">
    <property type="term" value="P:beta-lactam antibiotic catabolic process"/>
    <property type="evidence" value="ECO:0007669"/>
    <property type="project" value="InterPro"/>
</dbReference>
<dbReference type="Proteomes" id="UP000535543">
    <property type="component" value="Unassembled WGS sequence"/>
</dbReference>
<dbReference type="GO" id="GO:0046677">
    <property type="term" value="P:response to antibiotic"/>
    <property type="evidence" value="ECO:0007669"/>
    <property type="project" value="UniProtKB-UniRule"/>
</dbReference>
<sequence length="300" mass="31435">MTRRQVLAGFAAVGLTAVTGCASKQKADTPTAAADESVDPAFVDLEKRFDGVLGLTAIDLRTGSTIRHRASTRFAMCSTFKVYAVAAVLGRSDRGELDLATSIPVAPVDVVANSPVTADRAGTDMTLADLCAAALINSDNTAGNLLLREIGGPSAITEFARTVGDAVTRLDRWETDLNTAIPGDERDTTTAEALTTGFLKVLTGDVLSVASRDRLENWMRSNVTSAKRIRAGLPAEWTSADKTGGGDYGATNDAGLLTGPAGQRVMITILTRTATNRRESDPLNDLIAATTAAALDRLGH</sequence>
<name>A0A848KAX1_9NOCA</name>
<dbReference type="PROSITE" id="PS51318">
    <property type="entry name" value="TAT"/>
    <property type="match status" value="1"/>
</dbReference>
<evidence type="ECO:0000256" key="1">
    <source>
        <dbReference type="ARBA" id="ARBA00009009"/>
    </source>
</evidence>
<dbReference type="PRINTS" id="PR00118">
    <property type="entry name" value="BLACTAMASEA"/>
</dbReference>
<dbReference type="PANTHER" id="PTHR35333:SF3">
    <property type="entry name" value="BETA-LACTAMASE-TYPE TRANSPEPTIDASE FOLD CONTAINING PROTEIN"/>
    <property type="match status" value="1"/>
</dbReference>
<dbReference type="PROSITE" id="PS00146">
    <property type="entry name" value="BETA_LACTAMASE_A"/>
    <property type="match status" value="1"/>
</dbReference>
<evidence type="ECO:0000313" key="9">
    <source>
        <dbReference type="Proteomes" id="UP000535543"/>
    </source>
</evidence>
<dbReference type="AlphaFoldDB" id="A0A848KAX1"/>
<evidence type="ECO:0000313" key="8">
    <source>
        <dbReference type="EMBL" id="NMN94628.1"/>
    </source>
</evidence>
<evidence type="ECO:0000256" key="3">
    <source>
        <dbReference type="ARBA" id="ARBA00018879"/>
    </source>
</evidence>
<dbReference type="InterPro" id="IPR012338">
    <property type="entry name" value="Beta-lactam/transpept-like"/>
</dbReference>
<dbReference type="InterPro" id="IPR000871">
    <property type="entry name" value="Beta-lactam_class-A"/>
</dbReference>
<proteinExistence type="inferred from homology"/>
<dbReference type="RefSeq" id="WP_169585370.1">
    <property type="nucleotide sequence ID" value="NZ_VCQU01000002.1"/>
</dbReference>
<dbReference type="Gene3D" id="3.40.710.10">
    <property type="entry name" value="DD-peptidase/beta-lactamase superfamily"/>
    <property type="match status" value="1"/>
</dbReference>
<organism evidence="8 9">
    <name type="scientific">Antrihabitans stalactiti</name>
    <dbReference type="NCBI Taxonomy" id="2584121"/>
    <lineage>
        <taxon>Bacteria</taxon>
        <taxon>Bacillati</taxon>
        <taxon>Actinomycetota</taxon>
        <taxon>Actinomycetes</taxon>
        <taxon>Mycobacteriales</taxon>
        <taxon>Nocardiaceae</taxon>
        <taxon>Antrihabitans</taxon>
    </lineage>
</organism>
<feature type="domain" description="Beta-lactamase class A catalytic" evidence="7">
    <location>
        <begin position="55"/>
        <end position="271"/>
    </location>
</feature>
<dbReference type="InterPro" id="IPR045155">
    <property type="entry name" value="Beta-lactam_cat"/>
</dbReference>
<comment type="caution">
    <text evidence="8">The sequence shown here is derived from an EMBL/GenBank/DDBJ whole genome shotgun (WGS) entry which is preliminary data.</text>
</comment>
<accession>A0A848KAX1</accession>